<protein>
    <submittedName>
        <fullName evidence="1">Uncharacterized protein</fullName>
    </submittedName>
</protein>
<organism evidence="1 2">
    <name type="scientific">Olea europaea subsp. europaea</name>
    <dbReference type="NCBI Taxonomy" id="158383"/>
    <lineage>
        <taxon>Eukaryota</taxon>
        <taxon>Viridiplantae</taxon>
        <taxon>Streptophyta</taxon>
        <taxon>Embryophyta</taxon>
        <taxon>Tracheophyta</taxon>
        <taxon>Spermatophyta</taxon>
        <taxon>Magnoliopsida</taxon>
        <taxon>eudicotyledons</taxon>
        <taxon>Gunneridae</taxon>
        <taxon>Pentapetalae</taxon>
        <taxon>asterids</taxon>
        <taxon>lamiids</taxon>
        <taxon>Lamiales</taxon>
        <taxon>Oleaceae</taxon>
        <taxon>Oleeae</taxon>
        <taxon>Olea</taxon>
    </lineage>
</organism>
<accession>A0A8S0R637</accession>
<sequence length="50" mass="5308">PLKAYMCDGMGTPCPQAGILQTSVLMVRTLGLKRKANMGSQLVGILLQFG</sequence>
<dbReference type="AlphaFoldDB" id="A0A8S0R637"/>
<feature type="non-terminal residue" evidence="1">
    <location>
        <position position="1"/>
    </location>
</feature>
<evidence type="ECO:0000313" key="2">
    <source>
        <dbReference type="Proteomes" id="UP000594638"/>
    </source>
</evidence>
<keyword evidence="2" id="KW-1185">Reference proteome</keyword>
<dbReference type="EMBL" id="CACTIH010002173">
    <property type="protein sequence ID" value="CAA2974442.1"/>
    <property type="molecule type" value="Genomic_DNA"/>
</dbReference>
<dbReference type="Gramene" id="OE9A079229T1">
    <property type="protein sequence ID" value="OE9A079229C1"/>
    <property type="gene ID" value="OE9A079229"/>
</dbReference>
<dbReference type="Proteomes" id="UP000594638">
    <property type="component" value="Unassembled WGS sequence"/>
</dbReference>
<gene>
    <name evidence="1" type="ORF">OLEA9_A079229</name>
</gene>
<evidence type="ECO:0000313" key="1">
    <source>
        <dbReference type="EMBL" id="CAA2974442.1"/>
    </source>
</evidence>
<reference evidence="1 2" key="1">
    <citation type="submission" date="2019-12" db="EMBL/GenBank/DDBJ databases">
        <authorList>
            <person name="Alioto T."/>
            <person name="Alioto T."/>
            <person name="Gomez Garrido J."/>
        </authorList>
    </citation>
    <scope>NUCLEOTIDE SEQUENCE [LARGE SCALE GENOMIC DNA]</scope>
</reference>
<proteinExistence type="predicted"/>
<name>A0A8S0R637_OLEEU</name>
<comment type="caution">
    <text evidence="1">The sequence shown here is derived from an EMBL/GenBank/DDBJ whole genome shotgun (WGS) entry which is preliminary data.</text>
</comment>